<proteinExistence type="predicted"/>
<protein>
    <recommendedName>
        <fullName evidence="3">Lipoprotein</fullName>
    </recommendedName>
</protein>
<organism evidence="1 2">
    <name type="scientific">Sporosarcina soli</name>
    <dbReference type="NCBI Taxonomy" id="334736"/>
    <lineage>
        <taxon>Bacteria</taxon>
        <taxon>Bacillati</taxon>
        <taxon>Bacillota</taxon>
        <taxon>Bacilli</taxon>
        <taxon>Bacillales</taxon>
        <taxon>Caryophanaceae</taxon>
        <taxon>Sporosarcina</taxon>
    </lineage>
</organism>
<reference evidence="2" key="1">
    <citation type="journal article" date="2019" name="Int. J. Syst. Evol. Microbiol.">
        <title>The Global Catalogue of Microorganisms (GCM) 10K type strain sequencing project: providing services to taxonomists for standard genome sequencing and annotation.</title>
        <authorList>
            <consortium name="The Broad Institute Genomics Platform"/>
            <consortium name="The Broad Institute Genome Sequencing Center for Infectious Disease"/>
            <person name="Wu L."/>
            <person name="Ma J."/>
        </authorList>
    </citation>
    <scope>NUCLEOTIDE SEQUENCE [LARGE SCALE GENOMIC DNA]</scope>
    <source>
        <strain evidence="2">CGMCC 4.1434</strain>
    </source>
</reference>
<evidence type="ECO:0000313" key="1">
    <source>
        <dbReference type="EMBL" id="MFC5591415.1"/>
    </source>
</evidence>
<dbReference type="Proteomes" id="UP001596109">
    <property type="component" value="Unassembled WGS sequence"/>
</dbReference>
<gene>
    <name evidence="1" type="ORF">ACFPRA_21240</name>
</gene>
<accession>A0ABW0TPL1</accession>
<comment type="caution">
    <text evidence="1">The sequence shown here is derived from an EMBL/GenBank/DDBJ whole genome shotgun (WGS) entry which is preliminary data.</text>
</comment>
<keyword evidence="2" id="KW-1185">Reference proteome</keyword>
<evidence type="ECO:0000313" key="2">
    <source>
        <dbReference type="Proteomes" id="UP001596109"/>
    </source>
</evidence>
<dbReference type="EMBL" id="JBHSNO010000016">
    <property type="protein sequence ID" value="MFC5591415.1"/>
    <property type="molecule type" value="Genomic_DNA"/>
</dbReference>
<sequence>MKKIKLIFIAVLIFLLISGCTKPNKETATISANADSEYIHTFKDLNLGILFDFNFRLPDADKRMVTIWVEGYQDGEKEPDPLTQIAYGSSPQQVTEGHLGFGIINSTTEESILFLYAPSVSTSPVKIESLNVPNRFSAWDYAIGDEKVALSLGETKLLAVYRQSAGNAIRTYDFQDEEAVKQMIKEDSRVLLLKMKIEESHE</sequence>
<dbReference type="PROSITE" id="PS51257">
    <property type="entry name" value="PROKAR_LIPOPROTEIN"/>
    <property type="match status" value="1"/>
</dbReference>
<evidence type="ECO:0008006" key="3">
    <source>
        <dbReference type="Google" id="ProtNLM"/>
    </source>
</evidence>
<name>A0ABW0TPL1_9BACL</name>
<dbReference type="RefSeq" id="WP_381439183.1">
    <property type="nucleotide sequence ID" value="NZ_JBHSNO010000016.1"/>
</dbReference>